<keyword evidence="3" id="KW-1185">Reference proteome</keyword>
<reference evidence="2 3" key="1">
    <citation type="submission" date="2019-07" db="EMBL/GenBank/DDBJ databases">
        <title>Draft genome assembly of a fouling barnacle, Amphibalanus amphitrite (Darwin, 1854): The first reference genome for Thecostraca.</title>
        <authorList>
            <person name="Kim W."/>
        </authorList>
    </citation>
    <scope>NUCLEOTIDE SEQUENCE [LARGE SCALE GENOMIC DNA]</scope>
    <source>
        <strain evidence="2">SNU_AA5</strain>
        <tissue evidence="2">Soma without cirri and trophi</tissue>
    </source>
</reference>
<feature type="transmembrane region" description="Helical" evidence="1">
    <location>
        <begin position="169"/>
        <end position="194"/>
    </location>
</feature>
<feature type="transmembrane region" description="Helical" evidence="1">
    <location>
        <begin position="12"/>
        <end position="32"/>
    </location>
</feature>
<name>A0A6A4VD30_AMPAM</name>
<keyword evidence="1" id="KW-0472">Membrane</keyword>
<dbReference type="AlphaFoldDB" id="A0A6A4VD30"/>
<feature type="transmembrane region" description="Helical" evidence="1">
    <location>
        <begin position="80"/>
        <end position="104"/>
    </location>
</feature>
<comment type="caution">
    <text evidence="2">The sequence shown here is derived from an EMBL/GenBank/DDBJ whole genome shotgun (WGS) entry which is preliminary data.</text>
</comment>
<feature type="transmembrane region" description="Helical" evidence="1">
    <location>
        <begin position="39"/>
        <end position="60"/>
    </location>
</feature>
<dbReference type="SUPFAM" id="SSF81321">
    <property type="entry name" value="Family A G protein-coupled receptor-like"/>
    <property type="match status" value="1"/>
</dbReference>
<feature type="transmembrane region" description="Helical" evidence="1">
    <location>
        <begin position="358"/>
        <end position="378"/>
    </location>
</feature>
<dbReference type="EMBL" id="VIIS01001696">
    <property type="protein sequence ID" value="KAF0294267.1"/>
    <property type="molecule type" value="Genomic_DNA"/>
</dbReference>
<feature type="transmembrane region" description="Helical" evidence="1">
    <location>
        <begin position="116"/>
        <end position="138"/>
    </location>
</feature>
<evidence type="ECO:0000313" key="3">
    <source>
        <dbReference type="Proteomes" id="UP000440578"/>
    </source>
</evidence>
<accession>A0A6A4VD30</accession>
<proteinExistence type="predicted"/>
<protein>
    <recommendedName>
        <fullName evidence="4">G-protein coupled receptors family 1 profile domain-containing protein</fullName>
    </recommendedName>
</protein>
<dbReference type="Gene3D" id="1.20.1070.10">
    <property type="entry name" value="Rhodopsin 7-helix transmembrane proteins"/>
    <property type="match status" value="1"/>
</dbReference>
<evidence type="ECO:0000256" key="1">
    <source>
        <dbReference type="SAM" id="Phobius"/>
    </source>
</evidence>
<keyword evidence="1" id="KW-0812">Transmembrane</keyword>
<organism evidence="2 3">
    <name type="scientific">Amphibalanus amphitrite</name>
    <name type="common">Striped barnacle</name>
    <name type="synonym">Balanus amphitrite</name>
    <dbReference type="NCBI Taxonomy" id="1232801"/>
    <lineage>
        <taxon>Eukaryota</taxon>
        <taxon>Metazoa</taxon>
        <taxon>Ecdysozoa</taxon>
        <taxon>Arthropoda</taxon>
        <taxon>Crustacea</taxon>
        <taxon>Multicrustacea</taxon>
        <taxon>Cirripedia</taxon>
        <taxon>Thoracica</taxon>
        <taxon>Thoracicalcarea</taxon>
        <taxon>Balanomorpha</taxon>
        <taxon>Balanoidea</taxon>
        <taxon>Balanidae</taxon>
        <taxon>Amphibalaninae</taxon>
        <taxon>Amphibalanus</taxon>
    </lineage>
</organism>
<feature type="transmembrane region" description="Helical" evidence="1">
    <location>
        <begin position="297"/>
        <end position="318"/>
    </location>
</feature>
<evidence type="ECO:0008006" key="4">
    <source>
        <dbReference type="Google" id="ProtNLM"/>
    </source>
</evidence>
<gene>
    <name evidence="2" type="ORF">FJT64_008072</name>
</gene>
<sequence>MLYTWVKTVVGLLLAANFSVPLLTVLCNHYLWEEPMAVVAGNMSFTSFFCGIFIMLIGIYDTFGFQSIPLCRFLQYSGFAVGIAFKMAQVCAAFDQFVAVMYPLRHYSIMMRARPWLFAAIWCTYAVQIIIGLFAHFLDMETFSEHVGKSSNNSTFTGCRWETALSNMYAIFVEVEMVSFSAMTASLLLYVGVVGHRLKARLLRDAQQLRQNSRGCGGDENKSFFDNYRAFKKIVAVLSLTVSLDVVAPILRISSRWYPQPTLNGLLHQVRLLGFIFEGWAYGLLNAKLRAAYRKILCGRFTRVVVAPIIIGLFAHFLDMKTFSEHVGKSSDNSTFTGCRWETALSNVYAIFVEVETVTFSLATASLLVYTGVVGHRFKKNLLLNRRRIRRSQSTGENVDNATFFNNYRAFKKIVAVLSLTVSLDVVAPILRISSRWYPQPTLNGLLHQRSLDAPLRGAVSCCARAATVASGGRRAAAS</sequence>
<keyword evidence="1" id="KW-1133">Transmembrane helix</keyword>
<evidence type="ECO:0000313" key="2">
    <source>
        <dbReference type="EMBL" id="KAF0294267.1"/>
    </source>
</evidence>
<dbReference type="Proteomes" id="UP000440578">
    <property type="component" value="Unassembled WGS sequence"/>
</dbReference>
<dbReference type="OrthoDB" id="6401205at2759"/>